<dbReference type="RefSeq" id="WP_025502402.1">
    <property type="nucleotide sequence ID" value="NZ_CP014134.1"/>
</dbReference>
<dbReference type="Proteomes" id="UP000237665">
    <property type="component" value="Chromosome 1"/>
</dbReference>
<name>A0ABM6S732_9VIBR</name>
<gene>
    <name evidence="1" type="ORF">AL468_01155</name>
</gene>
<dbReference type="EMBL" id="CP014134">
    <property type="protein sequence ID" value="AVH25907.1"/>
    <property type="molecule type" value="Genomic_DNA"/>
</dbReference>
<organism evidence="1 2">
    <name type="scientific">Vibrio diabolicus</name>
    <dbReference type="NCBI Taxonomy" id="50719"/>
    <lineage>
        <taxon>Bacteria</taxon>
        <taxon>Pseudomonadati</taxon>
        <taxon>Pseudomonadota</taxon>
        <taxon>Gammaproteobacteria</taxon>
        <taxon>Vibrionales</taxon>
        <taxon>Vibrionaceae</taxon>
        <taxon>Vibrio</taxon>
        <taxon>Vibrio diabolicus subgroup</taxon>
    </lineage>
</organism>
<accession>A0ABM6S732</accession>
<evidence type="ECO:0000313" key="1">
    <source>
        <dbReference type="EMBL" id="AVH25907.1"/>
    </source>
</evidence>
<sequence length="182" mass="20564">MKFRNAGIASLVLFCASCSDESEIMEADVVNSIPLLALVESTVDSNELKLDFSYPTRVIKYEQSTDDESHFDTVRLQILLEEQLVYSVLADRTSLTREKCLALYRGYSQALTEKYNFVAQTREEKVFGKLMKVDDGLLSKDSKLRVSMGCQLLDTSKLEKFSLRIDSVQLSALANGRLEKLK</sequence>
<protein>
    <submittedName>
        <fullName evidence="1">Uncharacterized protein</fullName>
    </submittedName>
</protein>
<proteinExistence type="predicted"/>
<keyword evidence="2" id="KW-1185">Reference proteome</keyword>
<reference evidence="2" key="1">
    <citation type="submission" date="2017-12" db="EMBL/GenBank/DDBJ databases">
        <title>FDA dAtabase for Regulatory Grade micrObial Sequences (FDA-ARGOS): Supporting development and validation of Infectious Disease Dx tests.</title>
        <authorList>
            <person name="Hoffmann M."/>
            <person name="Allard M."/>
            <person name="Evans P."/>
            <person name="Brown E."/>
            <person name="Tallon L.J."/>
            <person name="Sadzewicz L."/>
            <person name="Sengamalay N."/>
            <person name="Ott S."/>
            <person name="Godinez A."/>
            <person name="Nagaraj S."/>
            <person name="Vavikolanu K."/>
            <person name="Aluvathingal J."/>
            <person name="Nadendla S."/>
            <person name="Hobson J."/>
            <person name="Sichtig H."/>
        </authorList>
    </citation>
    <scope>NUCLEOTIDE SEQUENCE [LARGE SCALE GENOMIC DNA]</scope>
    <source>
        <strain evidence="2">LMG 3418</strain>
    </source>
</reference>
<evidence type="ECO:0000313" key="2">
    <source>
        <dbReference type="Proteomes" id="UP000237665"/>
    </source>
</evidence>